<comment type="caution">
    <text evidence="2">The sequence shown here is derived from an EMBL/GenBank/DDBJ whole genome shotgun (WGS) entry which is preliminary data.</text>
</comment>
<protein>
    <recommendedName>
        <fullName evidence="1">Peptidase S8/S53 domain-containing protein</fullName>
    </recommendedName>
</protein>
<dbReference type="OrthoDB" id="3565018at2759"/>
<name>G9P5G7_HYPAI</name>
<keyword evidence="3" id="KW-1185">Reference proteome</keyword>
<evidence type="ECO:0000313" key="2">
    <source>
        <dbReference type="EMBL" id="EHK42138.1"/>
    </source>
</evidence>
<dbReference type="STRING" id="452589.G9P5G7"/>
<dbReference type="GO" id="GO:0004252">
    <property type="term" value="F:serine-type endopeptidase activity"/>
    <property type="evidence" value="ECO:0007669"/>
    <property type="project" value="InterPro"/>
</dbReference>
<feature type="domain" description="Peptidase S8/S53" evidence="1">
    <location>
        <begin position="685"/>
        <end position="918"/>
    </location>
</feature>
<dbReference type="eggNOG" id="ENOG502QV1T">
    <property type="taxonomic scope" value="Eukaryota"/>
</dbReference>
<gene>
    <name evidence="2" type="ORF">TRIATDRAFT_322237</name>
</gene>
<sequence length="1006" mass="114288">MTQSRMSILRRMANSSMNNASKNQDADLMRLILNGMGIEHDSVDDFRKNDLGSIDFTADNILSRLEGVAEKIEQSQLEQLQSDLETLFSPRGSKSRARAKIREIFIKAIDKWIIKKKKNGSAIYDESWEGCLIKALCNSEEHFHIFSNVYGEETLPPFHHAAAEGDHDTIQFMILTHEQQSDGSTDEILRGLAMQYKNETAFELATKHMRYNVVQLLYTSYPTLVDSIRLKKTSCIENFIKATSDLEKQADKTEGKTTKLQKALEIFDIIICNTDPSDWLPDVWKKAVEEKAMSILIHLMKEKVNSSFITNDRASFIIKEGTYDMWQLLSNETLKDLFTKENCRLLHDAVSSGKCEIVEDILQRFPQQIEACIANNEGKLIYALELLAGHKLLLEDMESYDRLRNLLVHAMIRSDLAIQTIKEIGNNSKVEIQSMTLHFPNFDTTSQSFTKYIKSLKDLQSDYMKFEAVLKYASFPDLEEKIAFSQGSSVNMFGTDHSEICDAVQWLKGRKVTEILELVVSDRLHSPHRDDQVIDCVNNLHVRILDWKKPDLYLPGLETDHIQHLTLYSSGNQSVIDQWCNELPKFTKLEELDIRIIEDLVRETRAKNTENWLSSLKEKMEFLGLKAKITVNSCQWFSPSEKMAVYRNLGDITLDVAGIELKAFIDKFKAYYRENEKETNRPPRMKIALVDSGVVAVSRQSSEDPQPENEIDISRRIVDGVSYINKDNREYLWWHASEPHGTQMATIICAINPCCHLYIAKVAETKTSSLSVANVTEAIKWAIQKKVDIISLSLVVYAQLPKNNEQSNQPDQSEKLMEAINEAKRQDIIIICSTADEGHSAVQDILNKSDNREKVISISACSQQGKPLEQSQEDGFIYRFSGDKIQLGTVPFLKSDNHVTGSSVATAIAAATASLILSCCHISTNFNTPGPNTPGPNTPWKRDTVIERFGDMSDDTKSARLGPWVRPQHLCGRDRLNEKFDFTTLINEAYCQVKKDKEAATQLVRT</sequence>
<organism evidence="2 3">
    <name type="scientific">Hypocrea atroviridis (strain ATCC 20476 / IMI 206040)</name>
    <name type="common">Trichoderma atroviride</name>
    <dbReference type="NCBI Taxonomy" id="452589"/>
    <lineage>
        <taxon>Eukaryota</taxon>
        <taxon>Fungi</taxon>
        <taxon>Dikarya</taxon>
        <taxon>Ascomycota</taxon>
        <taxon>Pezizomycotina</taxon>
        <taxon>Sordariomycetes</taxon>
        <taxon>Hypocreomycetidae</taxon>
        <taxon>Hypocreales</taxon>
        <taxon>Hypocreaceae</taxon>
        <taxon>Trichoderma</taxon>
    </lineage>
</organism>
<dbReference type="EMBL" id="ABDG02000027">
    <property type="protein sequence ID" value="EHK42138.1"/>
    <property type="molecule type" value="Genomic_DNA"/>
</dbReference>
<evidence type="ECO:0000313" key="3">
    <source>
        <dbReference type="Proteomes" id="UP000005426"/>
    </source>
</evidence>
<dbReference type="SUPFAM" id="SSF52743">
    <property type="entry name" value="Subtilisin-like"/>
    <property type="match status" value="1"/>
</dbReference>
<reference evidence="2 3" key="1">
    <citation type="journal article" date="2011" name="Genome Biol.">
        <title>Comparative genome sequence analysis underscores mycoparasitism as the ancestral life style of Trichoderma.</title>
        <authorList>
            <person name="Kubicek C.P."/>
            <person name="Herrera-Estrella A."/>
            <person name="Seidl-Seiboth V."/>
            <person name="Martinez D.A."/>
            <person name="Druzhinina I.S."/>
            <person name="Thon M."/>
            <person name="Zeilinger S."/>
            <person name="Casas-Flores S."/>
            <person name="Horwitz B.A."/>
            <person name="Mukherjee P.K."/>
            <person name="Mukherjee M."/>
            <person name="Kredics L."/>
            <person name="Alcaraz L.D."/>
            <person name="Aerts A."/>
            <person name="Antal Z."/>
            <person name="Atanasova L."/>
            <person name="Cervantes-Badillo M.G."/>
            <person name="Challacombe J."/>
            <person name="Chertkov O."/>
            <person name="McCluskey K."/>
            <person name="Coulpier F."/>
            <person name="Deshpande N."/>
            <person name="von Doehren H."/>
            <person name="Ebbole D.J."/>
            <person name="Esquivel-Naranjo E.U."/>
            <person name="Fekete E."/>
            <person name="Flipphi M."/>
            <person name="Glaser F."/>
            <person name="Gomez-Rodriguez E.Y."/>
            <person name="Gruber S."/>
            <person name="Han C."/>
            <person name="Henrissat B."/>
            <person name="Hermosa R."/>
            <person name="Hernandez-Onate M."/>
            <person name="Karaffa L."/>
            <person name="Kosti I."/>
            <person name="Le Crom S."/>
            <person name="Lindquist E."/>
            <person name="Lucas S."/>
            <person name="Luebeck M."/>
            <person name="Luebeck P.S."/>
            <person name="Margeot A."/>
            <person name="Metz B."/>
            <person name="Misra M."/>
            <person name="Nevalainen H."/>
            <person name="Omann M."/>
            <person name="Packer N."/>
            <person name="Perrone G."/>
            <person name="Uresti-Rivera E.E."/>
            <person name="Salamov A."/>
            <person name="Schmoll M."/>
            <person name="Seiboth B."/>
            <person name="Shapiro H."/>
            <person name="Sukno S."/>
            <person name="Tamayo-Ramos J.A."/>
            <person name="Tisch D."/>
            <person name="Wiest A."/>
            <person name="Wilkinson H.H."/>
            <person name="Zhang M."/>
            <person name="Coutinho P.M."/>
            <person name="Kenerley C.M."/>
            <person name="Monte E."/>
            <person name="Baker S.E."/>
            <person name="Grigoriev I.V."/>
        </authorList>
    </citation>
    <scope>NUCLEOTIDE SEQUENCE [LARGE SCALE GENOMIC DNA]</scope>
    <source>
        <strain evidence="3">ATCC 20476 / IMI 206040</strain>
    </source>
</reference>
<dbReference type="SUPFAM" id="SSF48403">
    <property type="entry name" value="Ankyrin repeat"/>
    <property type="match status" value="1"/>
</dbReference>
<dbReference type="Pfam" id="PF00082">
    <property type="entry name" value="Peptidase_S8"/>
    <property type="match status" value="1"/>
</dbReference>
<dbReference type="InterPro" id="IPR036852">
    <property type="entry name" value="Peptidase_S8/S53_dom_sf"/>
</dbReference>
<dbReference type="HOGENOM" id="CLU_004812_0_0_1"/>
<dbReference type="InterPro" id="IPR036770">
    <property type="entry name" value="Ankyrin_rpt-contain_sf"/>
</dbReference>
<proteinExistence type="predicted"/>
<dbReference type="Proteomes" id="UP000005426">
    <property type="component" value="Unassembled WGS sequence"/>
</dbReference>
<accession>G9P5G7</accession>
<evidence type="ECO:0000259" key="1">
    <source>
        <dbReference type="Pfam" id="PF00082"/>
    </source>
</evidence>
<dbReference type="InterPro" id="IPR000209">
    <property type="entry name" value="Peptidase_S8/S53_dom"/>
</dbReference>
<dbReference type="Gene3D" id="3.40.50.200">
    <property type="entry name" value="Peptidase S8/S53 domain"/>
    <property type="match status" value="1"/>
</dbReference>
<dbReference type="AlphaFoldDB" id="G9P5G7"/>
<dbReference type="GO" id="GO:0006508">
    <property type="term" value="P:proteolysis"/>
    <property type="evidence" value="ECO:0007669"/>
    <property type="project" value="InterPro"/>
</dbReference>